<feature type="region of interest" description="Disordered" evidence="8">
    <location>
        <begin position="583"/>
        <end position="607"/>
    </location>
</feature>
<dbReference type="FunFam" id="3.90.190.10:FF:000045">
    <property type="entry name" value="Tyrosine-protein phosphatase non-receptor type 12"/>
    <property type="match status" value="1"/>
</dbReference>
<feature type="region of interest" description="Disordered" evidence="8">
    <location>
        <begin position="632"/>
        <end position="659"/>
    </location>
</feature>
<dbReference type="PANTHER" id="PTHR45983:SF1">
    <property type="entry name" value="TYROSINE-PROTEIN PHOSPHATASE NON-RECEPTOR TYPE 22"/>
    <property type="match status" value="1"/>
</dbReference>
<dbReference type="InterPro" id="IPR029021">
    <property type="entry name" value="Prot-tyrosine_phosphatase-like"/>
</dbReference>
<reference evidence="11" key="1">
    <citation type="submission" date="2021-01" db="EMBL/GenBank/DDBJ databases">
        <authorList>
            <person name="Zahm M."/>
            <person name="Roques C."/>
            <person name="Cabau C."/>
            <person name="Klopp C."/>
            <person name="Donnadieu C."/>
            <person name="Jouanno E."/>
            <person name="Lampietro C."/>
            <person name="Louis A."/>
            <person name="Herpin A."/>
            <person name="Echchiki A."/>
            <person name="Berthelot C."/>
            <person name="Parey E."/>
            <person name="Roest-Crollius H."/>
            <person name="Braasch I."/>
            <person name="Postlethwait J."/>
            <person name="Bobe J."/>
            <person name="Montfort J."/>
            <person name="Bouchez O."/>
            <person name="Begum T."/>
            <person name="Mejri S."/>
            <person name="Adams A."/>
            <person name="Chen W.-J."/>
            <person name="Guiguen Y."/>
        </authorList>
    </citation>
    <scope>NUCLEOTIDE SEQUENCE</scope>
    <source>
        <strain evidence="11">YG-15Mar2019-1</strain>
        <tissue evidence="11">Brain</tissue>
    </source>
</reference>
<feature type="region of interest" description="Disordered" evidence="8">
    <location>
        <begin position="405"/>
        <end position="454"/>
    </location>
</feature>
<dbReference type="InterPro" id="IPR003595">
    <property type="entry name" value="Tyr_Pase_cat"/>
</dbReference>
<dbReference type="PRINTS" id="PR00700">
    <property type="entry name" value="PRTYPHPHTASE"/>
</dbReference>
<feature type="compositionally biased region" description="Polar residues" evidence="8">
    <location>
        <begin position="437"/>
        <end position="454"/>
    </location>
</feature>
<dbReference type="GO" id="GO:0004726">
    <property type="term" value="F:non-membrane spanning protein tyrosine phosphatase activity"/>
    <property type="evidence" value="ECO:0007669"/>
    <property type="project" value="InterPro"/>
</dbReference>
<keyword evidence="4" id="KW-0597">Phosphoprotein</keyword>
<comment type="subcellular location">
    <subcellularLocation>
        <location evidence="1">Cytoplasm</location>
    </subcellularLocation>
</comment>
<dbReference type="PROSITE" id="PS00383">
    <property type="entry name" value="TYR_PHOSPHATASE_1"/>
    <property type="match status" value="1"/>
</dbReference>
<gene>
    <name evidence="11" type="ORF">MATL_G00104960</name>
</gene>
<feature type="region of interest" description="Disordered" evidence="8">
    <location>
        <begin position="768"/>
        <end position="896"/>
    </location>
</feature>
<proteinExistence type="inferred from homology"/>
<keyword evidence="12" id="KW-1185">Reference proteome</keyword>
<dbReference type="Gene3D" id="3.90.190.10">
    <property type="entry name" value="Protein tyrosine phosphatase superfamily"/>
    <property type="match status" value="1"/>
</dbReference>
<dbReference type="PROSITE" id="PS50056">
    <property type="entry name" value="TYR_PHOSPHATASE_2"/>
    <property type="match status" value="1"/>
</dbReference>
<feature type="compositionally biased region" description="Polar residues" evidence="8">
    <location>
        <begin position="530"/>
        <end position="539"/>
    </location>
</feature>
<evidence type="ECO:0000256" key="2">
    <source>
        <dbReference type="ARBA" id="ARBA00013064"/>
    </source>
</evidence>
<evidence type="ECO:0000259" key="10">
    <source>
        <dbReference type="PROSITE" id="PS50056"/>
    </source>
</evidence>
<dbReference type="GO" id="GO:0050852">
    <property type="term" value="P:T cell receptor signaling pathway"/>
    <property type="evidence" value="ECO:0007669"/>
    <property type="project" value="TreeGrafter"/>
</dbReference>
<dbReference type="InterPro" id="IPR016130">
    <property type="entry name" value="Tyr_Pase_AS"/>
</dbReference>
<dbReference type="EC" id="3.1.3.48" evidence="2"/>
<feature type="compositionally biased region" description="Pro residues" evidence="8">
    <location>
        <begin position="596"/>
        <end position="605"/>
    </location>
</feature>
<evidence type="ECO:0000313" key="11">
    <source>
        <dbReference type="EMBL" id="KAG7472097.1"/>
    </source>
</evidence>
<evidence type="ECO:0000256" key="6">
    <source>
        <dbReference type="ARBA" id="ARBA00022912"/>
    </source>
</evidence>
<feature type="compositionally biased region" description="Polar residues" evidence="8">
    <location>
        <begin position="737"/>
        <end position="748"/>
    </location>
</feature>
<dbReference type="EMBL" id="JAFDVH010000008">
    <property type="protein sequence ID" value="KAG7472097.1"/>
    <property type="molecule type" value="Genomic_DNA"/>
</dbReference>
<keyword evidence="5" id="KW-0378">Hydrolase</keyword>
<feature type="compositionally biased region" description="Low complexity" evidence="8">
    <location>
        <begin position="309"/>
        <end position="324"/>
    </location>
</feature>
<feature type="region of interest" description="Disordered" evidence="8">
    <location>
        <begin position="309"/>
        <end position="329"/>
    </location>
</feature>
<feature type="compositionally biased region" description="Pro residues" evidence="8">
    <location>
        <begin position="687"/>
        <end position="701"/>
    </location>
</feature>
<feature type="compositionally biased region" description="Low complexity" evidence="8">
    <location>
        <begin position="792"/>
        <end position="804"/>
    </location>
</feature>
<evidence type="ECO:0000256" key="3">
    <source>
        <dbReference type="ARBA" id="ARBA00022490"/>
    </source>
</evidence>
<dbReference type="PANTHER" id="PTHR45983">
    <property type="entry name" value="TYROSINE PHOSPHATSE N18, PUTATIVE-RELATED"/>
    <property type="match status" value="1"/>
</dbReference>
<name>A0A9D3T5G7_MEGAT</name>
<evidence type="ECO:0000256" key="8">
    <source>
        <dbReference type="SAM" id="MobiDB-lite"/>
    </source>
</evidence>
<dbReference type="SMART" id="SM00194">
    <property type="entry name" value="PTPc"/>
    <property type="match status" value="1"/>
</dbReference>
<comment type="similarity">
    <text evidence="7">Belongs to the protein-tyrosine phosphatase family. Non-receptor class 4 subfamily.</text>
</comment>
<evidence type="ECO:0000256" key="5">
    <source>
        <dbReference type="ARBA" id="ARBA00022801"/>
    </source>
</evidence>
<evidence type="ECO:0000256" key="1">
    <source>
        <dbReference type="ARBA" id="ARBA00004496"/>
    </source>
</evidence>
<feature type="domain" description="Tyrosine specific protein phosphatases" evidence="10">
    <location>
        <begin position="208"/>
        <end position="285"/>
    </location>
</feature>
<dbReference type="Proteomes" id="UP001046870">
    <property type="component" value="Chromosome 8"/>
</dbReference>
<feature type="region of interest" description="Disordered" evidence="8">
    <location>
        <begin position="530"/>
        <end position="561"/>
    </location>
</feature>
<comment type="caution">
    <text evidence="11">The sequence shown here is derived from an EMBL/GenBank/DDBJ whole genome shotgun (WGS) entry which is preliminary data.</text>
</comment>
<feature type="compositionally biased region" description="Pro residues" evidence="8">
    <location>
        <begin position="856"/>
        <end position="869"/>
    </location>
</feature>
<dbReference type="InterPro" id="IPR047170">
    <property type="entry name" value="PTN12/18/22"/>
</dbReference>
<dbReference type="OrthoDB" id="10253954at2759"/>
<feature type="compositionally biased region" description="Polar residues" evidence="8">
    <location>
        <begin position="825"/>
        <end position="838"/>
    </location>
</feature>
<evidence type="ECO:0000256" key="4">
    <source>
        <dbReference type="ARBA" id="ARBA00022553"/>
    </source>
</evidence>
<feature type="domain" description="Tyrosine-protein phosphatase" evidence="9">
    <location>
        <begin position="29"/>
        <end position="294"/>
    </location>
</feature>
<keyword evidence="3" id="KW-0963">Cytoplasm</keyword>
<evidence type="ECO:0000313" key="12">
    <source>
        <dbReference type="Proteomes" id="UP001046870"/>
    </source>
</evidence>
<dbReference type="PROSITE" id="PS50055">
    <property type="entry name" value="TYR_PHOSPHATASE_PTP"/>
    <property type="match status" value="1"/>
</dbReference>
<protein>
    <recommendedName>
        <fullName evidence="2">protein-tyrosine-phosphatase</fullName>
        <ecNumber evidence="2">3.1.3.48</ecNumber>
    </recommendedName>
</protein>
<dbReference type="AlphaFoldDB" id="A0A9D3T5G7"/>
<dbReference type="GO" id="GO:0005737">
    <property type="term" value="C:cytoplasm"/>
    <property type="evidence" value="ECO:0007669"/>
    <property type="project" value="UniProtKB-SubCell"/>
</dbReference>
<organism evidence="11 12">
    <name type="scientific">Megalops atlanticus</name>
    <name type="common">Tarpon</name>
    <name type="synonym">Clupea gigantea</name>
    <dbReference type="NCBI Taxonomy" id="7932"/>
    <lineage>
        <taxon>Eukaryota</taxon>
        <taxon>Metazoa</taxon>
        <taxon>Chordata</taxon>
        <taxon>Craniata</taxon>
        <taxon>Vertebrata</taxon>
        <taxon>Euteleostomi</taxon>
        <taxon>Actinopterygii</taxon>
        <taxon>Neopterygii</taxon>
        <taxon>Teleostei</taxon>
        <taxon>Elopiformes</taxon>
        <taxon>Megalopidae</taxon>
        <taxon>Megalops</taxon>
    </lineage>
</organism>
<dbReference type="InterPro" id="IPR000242">
    <property type="entry name" value="PTP_cat"/>
</dbReference>
<sequence>MDQQVQALRGFLARLSSKEAETEDAEGGFAGEFARLKRQSTKYRTEKIFPSKAAEKQGNVKKNRYKDIVPFDHTRVKLSLSTSDSDTDYINANFIKGVFKQRAYIATQGPLPHTVLDFWRMIWEYKVEIIVMVCREFEMGRKKCERYWPERKEEPFVCNPFTVQCESVESRGDYLTRVLKVTFRNSSRILKQLHYVNWPDHGVPDSIPPILELIQEMRSYQEHDDIPICIHCSAGCGRTGALCVIDYTWKMMRNQMITENFSIFELVQDMRTQRPSVVQTKEQYELVYRTIKFLFETYLRTIANQSSAVEEPAAPSFSPASSESDLTTSCCEVSDLEPEEELQSEEQPRHMKVEWLTEQPNHAVAGAVSSVFPHPAMEENSGWSPMSQVSLRSNEDILNSLMEGAGQWGPQEEDTQLKKQGGPDLHRAWTAEPVPDSSPNPTLNQGDTPTQKSSIVAWNGPQEEDEPLLEPDMHPDSTACRDPFCFSVEDPYFSPQSPIISQTPADSLDELRSWTTNPCFNSPVLALNDQPVTLSQLGTQGPVPSSSDEDSPPPLPERTPESYILATSPEISDVKEKLAVTVPPVTPETLAGNSSPPSPVPPLPERTPESFILATNEADLVRSVVQDTPLADRAKIGTSSEWCGSSEPPPLEPKKPWTRSKSLRVRMSLLVSPLTSLIPVPADSEPTAPPHPPDPLPPPAKTEPTGSLTPPLPERTPESFVLVTDEAPRPHDGVPGTQPSQQQSQRVGTSLEWAGNTQPRSFLDVMMNRSKSVRAKSSKQDRLSVALPSNMAPAPGGDAATPAPVEVLVDGGTPAATGSSEERPQNSSGRNSQQSMARTKSLKFLKYIRKSKGEPPLAPTPTGPPPPYATTPGFKISFGNRFGKPKGPRRHPETWV</sequence>
<dbReference type="SUPFAM" id="SSF52799">
    <property type="entry name" value="(Phosphotyrosine protein) phosphatases II"/>
    <property type="match status" value="1"/>
</dbReference>
<evidence type="ECO:0000256" key="7">
    <source>
        <dbReference type="ARBA" id="ARBA00034734"/>
    </source>
</evidence>
<accession>A0A9D3T5G7</accession>
<feature type="region of interest" description="Disordered" evidence="8">
    <location>
        <begin position="678"/>
        <end position="756"/>
    </location>
</feature>
<dbReference type="SMART" id="SM00404">
    <property type="entry name" value="PTPc_motif"/>
    <property type="match status" value="1"/>
</dbReference>
<dbReference type="GO" id="GO:0050868">
    <property type="term" value="P:negative regulation of T cell activation"/>
    <property type="evidence" value="ECO:0007669"/>
    <property type="project" value="TreeGrafter"/>
</dbReference>
<dbReference type="GO" id="GO:0005634">
    <property type="term" value="C:nucleus"/>
    <property type="evidence" value="ECO:0007669"/>
    <property type="project" value="TreeGrafter"/>
</dbReference>
<feature type="compositionally biased region" description="Basic residues" evidence="8">
    <location>
        <begin position="840"/>
        <end position="850"/>
    </location>
</feature>
<keyword evidence="6" id="KW-0904">Protein phosphatase</keyword>
<evidence type="ECO:0000259" key="9">
    <source>
        <dbReference type="PROSITE" id="PS50055"/>
    </source>
</evidence>
<dbReference type="InterPro" id="IPR000387">
    <property type="entry name" value="Tyr_Pase_dom"/>
</dbReference>
<dbReference type="Pfam" id="PF00102">
    <property type="entry name" value="Y_phosphatase"/>
    <property type="match status" value="1"/>
</dbReference>